<feature type="compositionally biased region" description="Basic and acidic residues" evidence="17">
    <location>
        <begin position="644"/>
        <end position="663"/>
    </location>
</feature>
<keyword evidence="10 16" id="KW-0067">ATP-binding</keyword>
<dbReference type="InterPro" id="IPR017441">
    <property type="entry name" value="Protein_kinase_ATP_BS"/>
</dbReference>
<sequence length="669" mass="70926">MSSPPGASPAPISPPSPPAVSAPPPTNSTTTPSPSPPASSPPPVTSQSPPSTPLPPVESPPPPNTATPPTESPPPPATPATPTPQGDSPPPPSQSSPAPPSPPGTPPSNRRSPPPPPPTSGGGKSPSPPSLSPPSSDSPSSSSSVPTGLVVGAVIGGIVVVVILTLLFFCCRKKKRRGNGDNYYGGPPQGPKDGPYGVQPHQWQHSAPPPPPAEHGVSIPLKPSLPPGYASRPHHSPVHNQMPTPPPPPPVISSSGGSGSNYSGGSQSPLPPPTPGLSLGFSKSTFTYEELAMATDGFSDANLLGQGGFGYVHKGVLPNGKEVAVKQLKVGSGQGEREFQAEVEIISRVHHKHLVSLVGYCISGAQRMLVYEFVPNDTMEFHLHGKGRPSMDWETRLRIAMGSAKGLAYLHEDCHPKIIHRDIKASNILLDMKFEAKVADFGLAKIAADNNTHISTRVMGTFGYLAPEYASSGKLTDKSDVFSFGVMLLELITGRRPVDTTQSFMDDSLVDWARPLLTRALEDGNYDFLVDARMQKDYNPSEMACMVACAAACVRHSSRRRPRMSQVVRALEGDVSLSDLNEGIRPGHSTNYSSYGSSDYDTVQYNEDMKKFRKMALASRDYTSSEYSAPTSEYGLNPSGSSEEPSRQTTREMEIGKMKKDNQGLDESS</sequence>
<dbReference type="PANTHER" id="PTHR47982:SF35">
    <property type="entry name" value="PROLINE-RICH RECEPTOR-LIKE PROTEIN KINASE PERK1-RELATED"/>
    <property type="match status" value="1"/>
</dbReference>
<dbReference type="InterPro" id="IPR001245">
    <property type="entry name" value="Ser-Thr/Tyr_kinase_cat_dom"/>
</dbReference>
<dbReference type="PANTHER" id="PTHR47982">
    <property type="entry name" value="PROLINE-RICH RECEPTOR-LIKE PROTEIN KINASE PERK4"/>
    <property type="match status" value="1"/>
</dbReference>
<keyword evidence="7 18" id="KW-0812">Transmembrane</keyword>
<feature type="compositionally biased region" description="Low complexity" evidence="17">
    <location>
        <begin position="133"/>
        <end position="145"/>
    </location>
</feature>
<gene>
    <name evidence="20" type="ORF">GIB67_011148</name>
</gene>
<dbReference type="AlphaFoldDB" id="A0A7J7PAB8"/>
<dbReference type="PROSITE" id="PS50011">
    <property type="entry name" value="PROTEIN_KINASE_DOM"/>
    <property type="match status" value="1"/>
</dbReference>
<keyword evidence="8 16" id="KW-0547">Nucleotide-binding</keyword>
<feature type="compositionally biased region" description="Pro residues" evidence="17">
    <location>
        <begin position="1"/>
        <end position="26"/>
    </location>
</feature>
<keyword evidence="12 18" id="KW-0472">Membrane</keyword>
<dbReference type="InterPro" id="IPR008271">
    <property type="entry name" value="Ser/Thr_kinase_AS"/>
</dbReference>
<comment type="catalytic activity">
    <reaction evidence="14">
        <text>L-threonyl-[protein] + ATP = O-phospho-L-threonyl-[protein] + ADP + H(+)</text>
        <dbReference type="Rhea" id="RHEA:46608"/>
        <dbReference type="Rhea" id="RHEA-COMP:11060"/>
        <dbReference type="Rhea" id="RHEA-COMP:11605"/>
        <dbReference type="ChEBI" id="CHEBI:15378"/>
        <dbReference type="ChEBI" id="CHEBI:30013"/>
        <dbReference type="ChEBI" id="CHEBI:30616"/>
        <dbReference type="ChEBI" id="CHEBI:61977"/>
        <dbReference type="ChEBI" id="CHEBI:456216"/>
        <dbReference type="EC" id="2.7.11.1"/>
    </reaction>
</comment>
<keyword evidence="11 18" id="KW-1133">Transmembrane helix</keyword>
<organism evidence="20 21">
    <name type="scientific">Kingdonia uniflora</name>
    <dbReference type="NCBI Taxonomy" id="39325"/>
    <lineage>
        <taxon>Eukaryota</taxon>
        <taxon>Viridiplantae</taxon>
        <taxon>Streptophyta</taxon>
        <taxon>Embryophyta</taxon>
        <taxon>Tracheophyta</taxon>
        <taxon>Spermatophyta</taxon>
        <taxon>Magnoliopsida</taxon>
        <taxon>Ranunculales</taxon>
        <taxon>Circaeasteraceae</taxon>
        <taxon>Kingdonia</taxon>
    </lineage>
</organism>
<evidence type="ECO:0000256" key="16">
    <source>
        <dbReference type="PROSITE-ProRule" id="PRU10141"/>
    </source>
</evidence>
<dbReference type="GO" id="GO:0005524">
    <property type="term" value="F:ATP binding"/>
    <property type="evidence" value="ECO:0007669"/>
    <property type="project" value="UniProtKB-UniRule"/>
</dbReference>
<feature type="compositionally biased region" description="Low complexity" evidence="17">
    <location>
        <begin position="252"/>
        <end position="268"/>
    </location>
</feature>
<feature type="compositionally biased region" description="Pro residues" evidence="17">
    <location>
        <begin position="33"/>
        <end position="119"/>
    </location>
</feature>
<dbReference type="FunFam" id="3.30.200.20:FF:000207">
    <property type="entry name" value="proline-rich receptor-like protein kinase PERK1"/>
    <property type="match status" value="1"/>
</dbReference>
<comment type="caution">
    <text evidence="20">The sequence shown here is derived from an EMBL/GenBank/DDBJ whole genome shotgun (WGS) entry which is preliminary data.</text>
</comment>
<keyword evidence="5" id="KW-0597">Phosphoprotein</keyword>
<dbReference type="InterPro" id="IPR047117">
    <property type="entry name" value="PERK1-13-like"/>
</dbReference>
<evidence type="ECO:0000256" key="1">
    <source>
        <dbReference type="ARBA" id="ARBA00004162"/>
    </source>
</evidence>
<evidence type="ECO:0000256" key="17">
    <source>
        <dbReference type="SAM" id="MobiDB-lite"/>
    </source>
</evidence>
<evidence type="ECO:0000256" key="3">
    <source>
        <dbReference type="ARBA" id="ARBA00022475"/>
    </source>
</evidence>
<dbReference type="SMART" id="SM00220">
    <property type="entry name" value="S_TKc"/>
    <property type="match status" value="1"/>
</dbReference>
<protein>
    <recommendedName>
        <fullName evidence="2">non-specific serine/threonine protein kinase</fullName>
        <ecNumber evidence="2">2.7.11.1</ecNumber>
    </recommendedName>
</protein>
<dbReference type="GO" id="GO:0005886">
    <property type="term" value="C:plasma membrane"/>
    <property type="evidence" value="ECO:0007669"/>
    <property type="project" value="UniProtKB-SubCell"/>
</dbReference>
<keyword evidence="21" id="KW-1185">Reference proteome</keyword>
<evidence type="ECO:0000256" key="9">
    <source>
        <dbReference type="ARBA" id="ARBA00022777"/>
    </source>
</evidence>
<evidence type="ECO:0000256" key="8">
    <source>
        <dbReference type="ARBA" id="ARBA00022741"/>
    </source>
</evidence>
<dbReference type="GO" id="GO:0004674">
    <property type="term" value="F:protein serine/threonine kinase activity"/>
    <property type="evidence" value="ECO:0007669"/>
    <property type="project" value="UniProtKB-KW"/>
</dbReference>
<keyword evidence="9" id="KW-0418">Kinase</keyword>
<evidence type="ECO:0000256" key="4">
    <source>
        <dbReference type="ARBA" id="ARBA00022527"/>
    </source>
</evidence>
<keyword evidence="6" id="KW-0808">Transferase</keyword>
<feature type="region of interest" description="Disordered" evidence="17">
    <location>
        <begin position="623"/>
        <end position="669"/>
    </location>
</feature>
<evidence type="ECO:0000256" key="12">
    <source>
        <dbReference type="ARBA" id="ARBA00023136"/>
    </source>
</evidence>
<feature type="region of interest" description="Disordered" evidence="17">
    <location>
        <begin position="1"/>
        <end position="145"/>
    </location>
</feature>
<evidence type="ECO:0000256" key="11">
    <source>
        <dbReference type="ARBA" id="ARBA00022989"/>
    </source>
</evidence>
<dbReference type="InterPro" id="IPR011009">
    <property type="entry name" value="Kinase-like_dom_sf"/>
</dbReference>
<dbReference type="EMBL" id="JACGCM010000115">
    <property type="protein sequence ID" value="KAF6176359.1"/>
    <property type="molecule type" value="Genomic_DNA"/>
</dbReference>
<feature type="binding site" evidence="16">
    <location>
        <position position="326"/>
    </location>
    <ligand>
        <name>ATP</name>
        <dbReference type="ChEBI" id="CHEBI:30616"/>
    </ligand>
</feature>
<reference evidence="20 21" key="1">
    <citation type="journal article" date="2020" name="IScience">
        <title>Genome Sequencing of the Endangered Kingdonia uniflora (Circaeasteraceae, Ranunculales) Reveals Potential Mechanisms of Evolutionary Specialization.</title>
        <authorList>
            <person name="Sun Y."/>
            <person name="Deng T."/>
            <person name="Zhang A."/>
            <person name="Moore M.J."/>
            <person name="Landis J.B."/>
            <person name="Lin N."/>
            <person name="Zhang H."/>
            <person name="Zhang X."/>
            <person name="Huang J."/>
            <person name="Zhang X."/>
            <person name="Sun H."/>
            <person name="Wang H."/>
        </authorList>
    </citation>
    <scope>NUCLEOTIDE SEQUENCE [LARGE SCALE GENOMIC DNA]</scope>
    <source>
        <strain evidence="20">TB1705</strain>
        <tissue evidence="20">Leaf</tissue>
    </source>
</reference>
<dbReference type="EC" id="2.7.11.1" evidence="2"/>
<evidence type="ECO:0000256" key="18">
    <source>
        <dbReference type="SAM" id="Phobius"/>
    </source>
</evidence>
<feature type="domain" description="Protein kinase" evidence="19">
    <location>
        <begin position="298"/>
        <end position="577"/>
    </location>
</feature>
<keyword evidence="13" id="KW-0325">Glycoprotein</keyword>
<dbReference type="Gene3D" id="3.30.200.20">
    <property type="entry name" value="Phosphorylase Kinase, domain 1"/>
    <property type="match status" value="1"/>
</dbReference>
<proteinExistence type="predicted"/>
<feature type="region of interest" description="Disordered" evidence="17">
    <location>
        <begin position="176"/>
        <end position="278"/>
    </location>
</feature>
<evidence type="ECO:0000256" key="6">
    <source>
        <dbReference type="ARBA" id="ARBA00022679"/>
    </source>
</evidence>
<accession>A0A7J7PAB8</accession>
<dbReference type="FunFam" id="1.10.510.10:FF:000239">
    <property type="entry name" value="Proline-rich receptor-like protein kinase PERK1"/>
    <property type="match status" value="1"/>
</dbReference>
<evidence type="ECO:0000256" key="2">
    <source>
        <dbReference type="ARBA" id="ARBA00012513"/>
    </source>
</evidence>
<keyword evidence="4" id="KW-0723">Serine/threonine-protein kinase</keyword>
<evidence type="ECO:0000256" key="14">
    <source>
        <dbReference type="ARBA" id="ARBA00047899"/>
    </source>
</evidence>
<dbReference type="OrthoDB" id="4062651at2759"/>
<dbReference type="InterPro" id="IPR000719">
    <property type="entry name" value="Prot_kinase_dom"/>
</dbReference>
<dbReference type="PROSITE" id="PS00108">
    <property type="entry name" value="PROTEIN_KINASE_ST"/>
    <property type="match status" value="1"/>
</dbReference>
<comment type="catalytic activity">
    <reaction evidence="15">
        <text>L-seryl-[protein] + ATP = O-phospho-L-seryl-[protein] + ADP + H(+)</text>
        <dbReference type="Rhea" id="RHEA:17989"/>
        <dbReference type="Rhea" id="RHEA-COMP:9863"/>
        <dbReference type="Rhea" id="RHEA-COMP:11604"/>
        <dbReference type="ChEBI" id="CHEBI:15378"/>
        <dbReference type="ChEBI" id="CHEBI:29999"/>
        <dbReference type="ChEBI" id="CHEBI:30616"/>
        <dbReference type="ChEBI" id="CHEBI:83421"/>
        <dbReference type="ChEBI" id="CHEBI:456216"/>
        <dbReference type="EC" id="2.7.11.1"/>
    </reaction>
</comment>
<dbReference type="Proteomes" id="UP000541444">
    <property type="component" value="Unassembled WGS sequence"/>
</dbReference>
<evidence type="ECO:0000256" key="10">
    <source>
        <dbReference type="ARBA" id="ARBA00022840"/>
    </source>
</evidence>
<dbReference type="PROSITE" id="PS00107">
    <property type="entry name" value="PROTEIN_KINASE_ATP"/>
    <property type="match status" value="1"/>
</dbReference>
<evidence type="ECO:0000256" key="5">
    <source>
        <dbReference type="ARBA" id="ARBA00022553"/>
    </source>
</evidence>
<feature type="transmembrane region" description="Helical" evidence="18">
    <location>
        <begin position="148"/>
        <end position="169"/>
    </location>
</feature>
<evidence type="ECO:0000256" key="7">
    <source>
        <dbReference type="ARBA" id="ARBA00022692"/>
    </source>
</evidence>
<comment type="subcellular location">
    <subcellularLocation>
        <location evidence="1">Cell membrane</location>
        <topology evidence="1">Single-pass membrane protein</topology>
    </subcellularLocation>
</comment>
<name>A0A7J7PAB8_9MAGN</name>
<dbReference type="Gene3D" id="1.10.510.10">
    <property type="entry name" value="Transferase(Phosphotransferase) domain 1"/>
    <property type="match status" value="1"/>
</dbReference>
<dbReference type="SUPFAM" id="SSF56112">
    <property type="entry name" value="Protein kinase-like (PK-like)"/>
    <property type="match status" value="1"/>
</dbReference>
<keyword evidence="3" id="KW-1003">Cell membrane</keyword>
<evidence type="ECO:0000256" key="13">
    <source>
        <dbReference type="ARBA" id="ARBA00023180"/>
    </source>
</evidence>
<evidence type="ECO:0000313" key="20">
    <source>
        <dbReference type="EMBL" id="KAF6176359.1"/>
    </source>
</evidence>
<evidence type="ECO:0000313" key="21">
    <source>
        <dbReference type="Proteomes" id="UP000541444"/>
    </source>
</evidence>
<evidence type="ECO:0000256" key="15">
    <source>
        <dbReference type="ARBA" id="ARBA00048679"/>
    </source>
</evidence>
<evidence type="ECO:0000259" key="19">
    <source>
        <dbReference type="PROSITE" id="PS50011"/>
    </source>
</evidence>
<dbReference type="Pfam" id="PF07714">
    <property type="entry name" value="PK_Tyr_Ser-Thr"/>
    <property type="match status" value="1"/>
</dbReference>